<dbReference type="Pfam" id="PF04828">
    <property type="entry name" value="GFA"/>
    <property type="match status" value="1"/>
</dbReference>
<dbReference type="PROSITE" id="PS51891">
    <property type="entry name" value="CENP_V_GFA"/>
    <property type="match status" value="1"/>
</dbReference>
<evidence type="ECO:0000256" key="4">
    <source>
        <dbReference type="ARBA" id="ARBA00023239"/>
    </source>
</evidence>
<evidence type="ECO:0000256" key="1">
    <source>
        <dbReference type="ARBA" id="ARBA00005495"/>
    </source>
</evidence>
<dbReference type="GO" id="GO:0016846">
    <property type="term" value="F:carbon-sulfur lyase activity"/>
    <property type="evidence" value="ECO:0007669"/>
    <property type="project" value="InterPro"/>
</dbReference>
<dbReference type="AlphaFoldDB" id="A0A127M719"/>
<dbReference type="PANTHER" id="PTHR33337">
    <property type="entry name" value="GFA DOMAIN-CONTAINING PROTEIN"/>
    <property type="match status" value="1"/>
</dbReference>
<dbReference type="SUPFAM" id="SSF51316">
    <property type="entry name" value="Mss4-like"/>
    <property type="match status" value="1"/>
</dbReference>
<dbReference type="STRING" id="1470434.AZF00_12180"/>
<evidence type="ECO:0000313" key="7">
    <source>
        <dbReference type="Proteomes" id="UP000074119"/>
    </source>
</evidence>
<dbReference type="EMBL" id="CP014544">
    <property type="protein sequence ID" value="AMO69012.1"/>
    <property type="molecule type" value="Genomic_DNA"/>
</dbReference>
<dbReference type="Gene3D" id="3.90.1590.10">
    <property type="entry name" value="glutathione-dependent formaldehyde- activating enzyme (gfa)"/>
    <property type="match status" value="1"/>
</dbReference>
<proteinExistence type="inferred from homology"/>
<dbReference type="Proteomes" id="UP000074119">
    <property type="component" value="Chromosome"/>
</dbReference>
<dbReference type="PANTHER" id="PTHR33337:SF40">
    <property type="entry name" value="CENP-V_GFA DOMAIN-CONTAINING PROTEIN-RELATED"/>
    <property type="match status" value="1"/>
</dbReference>
<evidence type="ECO:0000256" key="3">
    <source>
        <dbReference type="ARBA" id="ARBA00022833"/>
    </source>
</evidence>
<reference evidence="6 7" key="1">
    <citation type="submission" date="2015-12" db="EMBL/GenBank/DDBJ databases">
        <authorList>
            <person name="Shamseldin A."/>
            <person name="Moawad H."/>
            <person name="Abd El-Rahim W.M."/>
            <person name="Sadowsky M.J."/>
        </authorList>
    </citation>
    <scope>NUCLEOTIDE SEQUENCE [LARGE SCALE GENOMIC DNA]</scope>
    <source>
        <strain evidence="6 7">SM2</strain>
    </source>
</reference>
<dbReference type="InterPro" id="IPR006913">
    <property type="entry name" value="CENP-V/GFA"/>
</dbReference>
<sequence>MKSRGSCLCGEVAFEFTGDFQKFFLCHCEYCRKGSGSAHGANLFGRGGELLWLRGKDSVSAFALPNTQHQRSFCSVCGSALPYILSSKDVVVVPAGSLDGDVALMPQAHLFTGSKANWDNALEAIQCFAGFPN</sequence>
<feature type="domain" description="CENP-V/GFA" evidence="5">
    <location>
        <begin position="3"/>
        <end position="119"/>
    </location>
</feature>
<protein>
    <submittedName>
        <fullName evidence="6">Aldehyde-activating protein</fullName>
    </submittedName>
</protein>
<dbReference type="InterPro" id="IPR011057">
    <property type="entry name" value="Mss4-like_sf"/>
</dbReference>
<keyword evidence="2" id="KW-0479">Metal-binding</keyword>
<keyword evidence="3" id="KW-0862">Zinc</keyword>
<comment type="similarity">
    <text evidence="1">Belongs to the Gfa family.</text>
</comment>
<organism evidence="6 7">
    <name type="scientific">Zhongshania aliphaticivorans</name>
    <dbReference type="NCBI Taxonomy" id="1470434"/>
    <lineage>
        <taxon>Bacteria</taxon>
        <taxon>Pseudomonadati</taxon>
        <taxon>Pseudomonadota</taxon>
        <taxon>Gammaproteobacteria</taxon>
        <taxon>Cellvibrionales</taxon>
        <taxon>Spongiibacteraceae</taxon>
        <taxon>Zhongshania</taxon>
    </lineage>
</organism>
<dbReference type="RefSeq" id="WP_008248959.1">
    <property type="nucleotide sequence ID" value="NZ_CP014544.1"/>
</dbReference>
<evidence type="ECO:0000313" key="6">
    <source>
        <dbReference type="EMBL" id="AMO69012.1"/>
    </source>
</evidence>
<name>A0A127M719_9GAMM</name>
<evidence type="ECO:0000256" key="2">
    <source>
        <dbReference type="ARBA" id="ARBA00022723"/>
    </source>
</evidence>
<keyword evidence="4" id="KW-0456">Lyase</keyword>
<accession>A0A127M719</accession>
<gene>
    <name evidence="6" type="ORF">AZF00_12180</name>
</gene>
<evidence type="ECO:0000259" key="5">
    <source>
        <dbReference type="PROSITE" id="PS51891"/>
    </source>
</evidence>
<dbReference type="KEGG" id="zal:AZF00_12180"/>
<dbReference type="GO" id="GO:0046872">
    <property type="term" value="F:metal ion binding"/>
    <property type="evidence" value="ECO:0007669"/>
    <property type="project" value="UniProtKB-KW"/>
</dbReference>